<proteinExistence type="predicted"/>
<protein>
    <submittedName>
        <fullName evidence="2">Uncharacterized protein</fullName>
    </submittedName>
</protein>
<evidence type="ECO:0000256" key="1">
    <source>
        <dbReference type="SAM" id="MobiDB-lite"/>
    </source>
</evidence>
<reference evidence="2 3" key="1">
    <citation type="submission" date="2016-04" db="EMBL/GenBank/DDBJ databases">
        <title>Complete genome sequence of Dokdonella koreensis DS-123T.</title>
        <authorList>
            <person name="Kim J.F."/>
            <person name="Lee H."/>
            <person name="Kwak M.-J."/>
        </authorList>
    </citation>
    <scope>NUCLEOTIDE SEQUENCE [LARGE SCALE GENOMIC DNA]</scope>
    <source>
        <strain evidence="2 3">DS-123</strain>
    </source>
</reference>
<name>A0A160DXE6_9GAMM</name>
<evidence type="ECO:0000313" key="2">
    <source>
        <dbReference type="EMBL" id="ANB19010.1"/>
    </source>
</evidence>
<dbReference type="KEGG" id="dko:I596_3018"/>
<dbReference type="EMBL" id="CP015249">
    <property type="protein sequence ID" value="ANB19010.1"/>
    <property type="molecule type" value="Genomic_DNA"/>
</dbReference>
<keyword evidence="3" id="KW-1185">Reference proteome</keyword>
<dbReference type="AlphaFoldDB" id="A0A160DXE6"/>
<sequence length="46" mass="5183">MSASPARRPAPMRPVPMLRFTDLRQATGRASRPVPRSLPPLREDSR</sequence>
<accession>A0A160DXE6</accession>
<gene>
    <name evidence="2" type="ORF">I596_3018</name>
</gene>
<feature type="region of interest" description="Disordered" evidence="1">
    <location>
        <begin position="1"/>
        <end position="46"/>
    </location>
</feature>
<evidence type="ECO:0000313" key="3">
    <source>
        <dbReference type="Proteomes" id="UP000076830"/>
    </source>
</evidence>
<dbReference type="Proteomes" id="UP000076830">
    <property type="component" value="Chromosome"/>
</dbReference>
<organism evidence="2 3">
    <name type="scientific">Dokdonella koreensis DS-123</name>
    <dbReference type="NCBI Taxonomy" id="1300342"/>
    <lineage>
        <taxon>Bacteria</taxon>
        <taxon>Pseudomonadati</taxon>
        <taxon>Pseudomonadota</taxon>
        <taxon>Gammaproteobacteria</taxon>
        <taxon>Lysobacterales</taxon>
        <taxon>Rhodanobacteraceae</taxon>
        <taxon>Dokdonella</taxon>
    </lineage>
</organism>